<keyword evidence="2" id="KW-1133">Transmembrane helix</keyword>
<dbReference type="Proteomes" id="UP000202583">
    <property type="component" value="Segment"/>
</dbReference>
<sequence length="576" mass="65037">MMRGDSIFTWDKFNDNEDIRKQAMQSAANGGPNSGFEIPNVDIFKQPELANEFPEMKDDIDLIVSTEAYVNRLCDFYGRMKQAKGMSRGMAYELIELVPDMESFVKPNGFTEDVSGVGYKPSLESISAKMWVVIAAAIAFLVALIYKFINWLFGGESESGGSGDLNKAKEGIKESEKKLENQDHAVEKTIKAVQGAKTQHIEMEVPAVLDHKEIENSRIPQALKNDLIANTDDLIKGIDPVPSRKHHISVNLAEILTTMEGGEEAYRYMRNPSKYARLIYGLRNKAVDLVMASFDGFAEAASLVTQQLQLLEDMFEHTDDRGNSENTSEAMKFSSSLKVLEEMVLDKNTLKFGGYTFDTIPHWAQQLKDDIAEYGSQEPNYNDLEELLVGYHLGVRRMREVRFVRLITFIELLQKGEPTLKKLESLANHLSKTTKYEGSKDEDKRAQQIMRIHRALSTNFVGLMRVYAEISRVYAEVSKHGYQIVDTLRKNAGEIIHFYNKFGEMIPPSLEELAEELVETTKEMDENIVRPHLLPSQWVSADRVRVSFTTDGEDDEHGSMEISAASAADLRKITGL</sequence>
<dbReference type="OrthoDB" id="29910at10239"/>
<dbReference type="EMBL" id="AP014927">
    <property type="protein sequence ID" value="BAS04978.1"/>
    <property type="molecule type" value="Genomic_DNA"/>
</dbReference>
<evidence type="ECO:0000256" key="1">
    <source>
        <dbReference type="SAM" id="Coils"/>
    </source>
</evidence>
<reference evidence="3 4" key="1">
    <citation type="submission" date="2015-07" db="EMBL/GenBank/DDBJ databases">
        <title>Two Asian jumbo phage RSL2 and RSF1 infecting the phytopathogen Ralstonia solanacearum share common features related to the phi-KZ-like phages.</title>
        <authorList>
            <person name="Kawasaki T."/>
            <person name="Fujie M."/>
            <person name="Chatchawankanphanich O."/>
            <person name="Ogata H."/>
            <person name="Yamada T."/>
        </authorList>
    </citation>
    <scope>NUCLEOTIDE SEQUENCE [LARGE SCALE GENOMIC DNA]</scope>
    <source>
        <strain evidence="3 4">RSF1</strain>
    </source>
</reference>
<accession>A0A0K2QQZ7</accession>
<dbReference type="GeneID" id="26634647"/>
<evidence type="ECO:0000313" key="4">
    <source>
        <dbReference type="Proteomes" id="UP000202583"/>
    </source>
</evidence>
<evidence type="ECO:0000313" key="3">
    <source>
        <dbReference type="EMBL" id="BAS04978.1"/>
    </source>
</evidence>
<feature type="transmembrane region" description="Helical" evidence="2">
    <location>
        <begin position="130"/>
        <end position="149"/>
    </location>
</feature>
<keyword evidence="1" id="KW-0175">Coiled coil</keyword>
<dbReference type="KEGG" id="vg:26634647"/>
<evidence type="ECO:0000256" key="2">
    <source>
        <dbReference type="SAM" id="Phobius"/>
    </source>
</evidence>
<dbReference type="RefSeq" id="YP_009207990.1">
    <property type="nucleotide sequence ID" value="NC_028899.1"/>
</dbReference>
<protein>
    <submittedName>
        <fullName evidence="3">Uncharacterized protein</fullName>
    </submittedName>
</protein>
<keyword evidence="2" id="KW-0472">Membrane</keyword>
<proteinExistence type="predicted"/>
<name>A0A0K2QQZ7_9CAUD</name>
<keyword evidence="2" id="KW-0812">Transmembrane</keyword>
<feature type="coiled-coil region" evidence="1">
    <location>
        <begin position="165"/>
        <end position="192"/>
    </location>
</feature>
<organism evidence="3 4">
    <name type="scientific">Ralstonia phage RSF1</name>
    <dbReference type="NCBI Taxonomy" id="1689679"/>
    <lineage>
        <taxon>Viruses</taxon>
        <taxon>Duplodnaviria</taxon>
        <taxon>Heunggongvirae</taxon>
        <taxon>Uroviricota</taxon>
        <taxon>Caudoviricetes</taxon>
        <taxon>Chimalliviridae</taxon>
        <taxon>Chiangmaivirus</taxon>
        <taxon>Chiangmaivirus RSF1</taxon>
    </lineage>
</organism>
<keyword evidence="4" id="KW-1185">Reference proteome</keyword>